<dbReference type="Proteomes" id="UP001060085">
    <property type="component" value="Linkage Group LG06"/>
</dbReference>
<protein>
    <submittedName>
        <fullName evidence="1">Uncharacterized protein</fullName>
    </submittedName>
</protein>
<gene>
    <name evidence="1" type="ORF">M9H77_28926</name>
</gene>
<evidence type="ECO:0000313" key="2">
    <source>
        <dbReference type="Proteomes" id="UP001060085"/>
    </source>
</evidence>
<accession>A0ACC0AGT0</accession>
<sequence>MDSDEEDFVFYGTPIEREEEITTRKKKALAQAGGHLRTLPAWKQEVTDEEGRRRFHGAFTGGFSAGYYNTVGSKEGWTPQSFTSSRKNRAEVKEQSIFNFLDEDEKAEMEGRSLGTSMQFDTFGFTASELARKQAEKEQEKRPSAIPGPVPDEIVVPATESIGVKLLMKMGWRRGRAIKDSNTNSLSDIRREARKAFLSFAADDAEGQTTGAEMVEGETEYSANLPTNDDTDQFTSSTPVYVINPKRDSYGLGFDPFKHAPEFREKKRSRTSGAKERKLQKPLSLGESLFGFKSGRLAPGFGTGALEDLDVEDEDVYAPGYDFEDSYVEEIEEPSKPMIENVKKLPKTKDGVLTGFKAASISDYQLERFDPPVIPKEFVPYHKFTAPLDVGSKFYEAGPPEAIPPDDNNLKILIDGMATLVARCGKLFEDLSREKNQSNPLFAFLFGGDGHDYYARKLWEERQKRTDQNKQHLDAKLFQNAEKMTAESRGKILGEKPLERSIRDSATSAGSAEAVNLQYNLSDTFTKPASLSELPEAVRPFQDDPAKQERFEQFLKEKYRGGLRSKDAGGASKMSEAARARERLEFEAAAESLEKGKSGKGSNTPSQLFTDILSASGLQFTTGLSEPAKVIQDEELVKAKNYPKREEFQWRPSPILCKRFDLVDPYMGQPPPAPRHKSKMDTLIFMPDTVVSSKVEENMPLDGNSQTGSKDKGKVDIVEEEIEVDVEVEKIERPVDLYKAIFSDDSDDDEENSNPKQVEDPEKKTAAASTTLNRLIAGDFLESLGKELGLEVPPDLPYSDNKDKGKSTLKETKTSGKEEKETLRVGNVRSATDYAVSGNSMAPEMAETTQFREHFMQGDGRVKEPPMEITLALNEKNATGTSDRNGKKGKYEEVAGEDKKRHQSWSTDSSQDEKRRKHSRHRRRSTSSDDDDSSDDYRDRHHSRSKEKRKRSSREKSSTRRRSKHHKHRDRESPGRHSRHGSSRREHRETKDRRKYKD</sequence>
<dbReference type="EMBL" id="CM044706">
    <property type="protein sequence ID" value="KAI5660133.1"/>
    <property type="molecule type" value="Genomic_DNA"/>
</dbReference>
<organism evidence="1 2">
    <name type="scientific">Catharanthus roseus</name>
    <name type="common">Madagascar periwinkle</name>
    <name type="synonym">Vinca rosea</name>
    <dbReference type="NCBI Taxonomy" id="4058"/>
    <lineage>
        <taxon>Eukaryota</taxon>
        <taxon>Viridiplantae</taxon>
        <taxon>Streptophyta</taxon>
        <taxon>Embryophyta</taxon>
        <taxon>Tracheophyta</taxon>
        <taxon>Spermatophyta</taxon>
        <taxon>Magnoliopsida</taxon>
        <taxon>eudicotyledons</taxon>
        <taxon>Gunneridae</taxon>
        <taxon>Pentapetalae</taxon>
        <taxon>asterids</taxon>
        <taxon>lamiids</taxon>
        <taxon>Gentianales</taxon>
        <taxon>Apocynaceae</taxon>
        <taxon>Rauvolfioideae</taxon>
        <taxon>Vinceae</taxon>
        <taxon>Catharanthinae</taxon>
        <taxon>Catharanthus</taxon>
    </lineage>
</organism>
<comment type="caution">
    <text evidence="1">The sequence shown here is derived from an EMBL/GenBank/DDBJ whole genome shotgun (WGS) entry which is preliminary data.</text>
</comment>
<name>A0ACC0AGT0_CATRO</name>
<keyword evidence="2" id="KW-1185">Reference proteome</keyword>
<proteinExistence type="predicted"/>
<evidence type="ECO:0000313" key="1">
    <source>
        <dbReference type="EMBL" id="KAI5660133.1"/>
    </source>
</evidence>
<reference evidence="2" key="1">
    <citation type="journal article" date="2023" name="Nat. Plants">
        <title>Single-cell RNA sequencing provides a high-resolution roadmap for understanding the multicellular compartmentation of specialized metabolism.</title>
        <authorList>
            <person name="Sun S."/>
            <person name="Shen X."/>
            <person name="Li Y."/>
            <person name="Li Y."/>
            <person name="Wang S."/>
            <person name="Li R."/>
            <person name="Zhang H."/>
            <person name="Shen G."/>
            <person name="Guo B."/>
            <person name="Wei J."/>
            <person name="Xu J."/>
            <person name="St-Pierre B."/>
            <person name="Chen S."/>
            <person name="Sun C."/>
        </authorList>
    </citation>
    <scope>NUCLEOTIDE SEQUENCE [LARGE SCALE GENOMIC DNA]</scope>
</reference>